<reference evidence="5" key="1">
    <citation type="submission" date="2016-07" db="EMBL/GenBank/DDBJ databases">
        <authorList>
            <person name="Miller W.A."/>
            <person name="Feng Y."/>
            <person name="Krueger E.N."/>
            <person name="Dorman K."/>
            <person name="Bonning B.C."/>
        </authorList>
    </citation>
    <scope>NUCLEOTIDE SEQUENCE</scope>
    <source>
        <strain evidence="5">CN-S5</strain>
    </source>
</reference>
<keyword evidence="3" id="KW-1090">Inhibition of host innate immune response by virus</keyword>
<dbReference type="GO" id="GO:0052170">
    <property type="term" value="P:symbiont-mediated suppression of host innate immune response"/>
    <property type="evidence" value="ECO:0007669"/>
    <property type="project" value="UniProtKB-KW"/>
</dbReference>
<protein>
    <submittedName>
        <fullName evidence="5">P0</fullName>
    </submittedName>
</protein>
<dbReference type="Pfam" id="PF04662">
    <property type="entry name" value="Luteo_PO"/>
    <property type="match status" value="1"/>
</dbReference>
<proteinExistence type="predicted"/>
<evidence type="ECO:0000256" key="3">
    <source>
        <dbReference type="ARBA" id="ARBA00022632"/>
    </source>
</evidence>
<keyword evidence="4" id="KW-0899">Viral immunoevasion</keyword>
<organism evidence="5">
    <name type="scientific">Cotton leafroll dwarf virus</name>
    <dbReference type="NCBI Taxonomy" id="312295"/>
    <lineage>
        <taxon>Viruses</taxon>
        <taxon>Riboviria</taxon>
        <taxon>Orthornavirae</taxon>
        <taxon>Pisuviricota</taxon>
        <taxon>Pisoniviricetes</taxon>
        <taxon>Sobelivirales</taxon>
        <taxon>Solemoviridae</taxon>
        <taxon>Polerovirus</taxon>
        <taxon>Polerovirus CLDV</taxon>
    </lineage>
</organism>
<accession>A0A1Y0EXY0</accession>
<dbReference type="InterPro" id="IPR006755">
    <property type="entry name" value="Virus_P0"/>
</dbReference>
<keyword evidence="2" id="KW-0945">Host-virus interaction</keyword>
<evidence type="ECO:0000256" key="2">
    <source>
        <dbReference type="ARBA" id="ARBA00022581"/>
    </source>
</evidence>
<evidence type="ECO:0000313" key="5">
    <source>
        <dbReference type="EMBL" id="ARU09826.1"/>
    </source>
</evidence>
<keyword evidence="1" id="KW-0941">Suppressor of RNA silencing</keyword>
<dbReference type="EMBL" id="KX588248">
    <property type="protein sequence ID" value="ARU09826.1"/>
    <property type="molecule type" value="Genomic_RNA"/>
</dbReference>
<evidence type="ECO:0000256" key="1">
    <source>
        <dbReference type="ARBA" id="ARBA00022463"/>
    </source>
</evidence>
<name>A0A1Y0EXY0_9VIRU</name>
<sequence>MLNLIICRFTSAALVQRASRSESNNRVDFLFFLVHLQEYLFYCNSPDFNPFHNGFNESFLLRSLLFLLPFFIRGISSSRFALPHGLRADFMALSKATKYMPEVTDFNGHYIVALHLPPARAATGRQTRERFATRALVENNRLEFEYLCTRGYGYFQRFARVLAGKVRESPQERWKVRPSCMGLCAMAIRLLGLVPNDQPLSNSSGRRLSILVHNLYGDGASLSFWRIARFPDSLYYYYDDEGGVELLHQSQIQQLLCEGESS</sequence>
<evidence type="ECO:0000256" key="4">
    <source>
        <dbReference type="ARBA" id="ARBA00023280"/>
    </source>
</evidence>
<dbReference type="GO" id="GO:0016032">
    <property type="term" value="P:viral process"/>
    <property type="evidence" value="ECO:0007669"/>
    <property type="project" value="InterPro"/>
</dbReference>